<evidence type="ECO:0000259" key="9">
    <source>
        <dbReference type="Pfam" id="PF21895"/>
    </source>
</evidence>
<dbReference type="InterPro" id="IPR004621">
    <property type="entry name" value="Fadh2_euk"/>
</dbReference>
<dbReference type="PANTHER" id="PTHR45754:SF1">
    <property type="entry name" value="METHYLENETETRAHYDROFOLATE REDUCTASE 1"/>
    <property type="match status" value="1"/>
</dbReference>
<evidence type="ECO:0000256" key="4">
    <source>
        <dbReference type="ARBA" id="ARBA00022630"/>
    </source>
</evidence>
<evidence type="ECO:0000256" key="2">
    <source>
        <dbReference type="ARBA" id="ARBA00004777"/>
    </source>
</evidence>
<evidence type="ECO:0000256" key="5">
    <source>
        <dbReference type="ARBA" id="ARBA00022827"/>
    </source>
</evidence>
<comment type="pathway">
    <text evidence="2 8">One-carbon metabolism; tetrahydrofolate interconversion.</text>
</comment>
<dbReference type="InterPro" id="IPR053806">
    <property type="entry name" value="MTHFR_C"/>
</dbReference>
<dbReference type="UniPathway" id="UPA00193"/>
<dbReference type="GO" id="GO:0004489">
    <property type="term" value="F:methylenetetrahydrofolate reductase [NAD(P)H] activity"/>
    <property type="evidence" value="ECO:0007669"/>
    <property type="project" value="InterPro"/>
</dbReference>
<evidence type="ECO:0000256" key="8">
    <source>
        <dbReference type="RuleBase" id="RU004254"/>
    </source>
</evidence>
<evidence type="ECO:0000256" key="3">
    <source>
        <dbReference type="ARBA" id="ARBA00006743"/>
    </source>
</evidence>
<evidence type="ECO:0000256" key="1">
    <source>
        <dbReference type="ARBA" id="ARBA00001974"/>
    </source>
</evidence>
<name>A0A4Y7SY97_COPMI</name>
<dbReference type="Pfam" id="PF21895">
    <property type="entry name" value="MTHFR_C"/>
    <property type="match status" value="1"/>
</dbReference>
<dbReference type="InterPro" id="IPR029041">
    <property type="entry name" value="FAD-linked_oxidoreductase-like"/>
</dbReference>
<comment type="cofactor">
    <cofactor evidence="1">
        <name>FAD</name>
        <dbReference type="ChEBI" id="CHEBI:57692"/>
    </cofactor>
</comment>
<dbReference type="GO" id="GO:0071949">
    <property type="term" value="F:FAD binding"/>
    <property type="evidence" value="ECO:0007669"/>
    <property type="project" value="TreeGrafter"/>
</dbReference>
<proteinExistence type="inferred from homology"/>
<dbReference type="CDD" id="cd00537">
    <property type="entry name" value="MTHFR"/>
    <property type="match status" value="1"/>
</dbReference>
<evidence type="ECO:0000256" key="7">
    <source>
        <dbReference type="ARBA" id="ARBA00023002"/>
    </source>
</evidence>
<feature type="domain" description="MTHFR SAM-binding regulatory" evidence="9">
    <location>
        <begin position="353"/>
        <end position="603"/>
    </location>
</feature>
<protein>
    <submittedName>
        <fullName evidence="10">Methylenetetrahydrofolate reduct</fullName>
    </submittedName>
</protein>
<comment type="caution">
    <text evidence="10">The sequence shown here is derived from an EMBL/GenBank/DDBJ whole genome shotgun (WGS) entry which is preliminary data.</text>
</comment>
<keyword evidence="6" id="KW-0521">NADP</keyword>
<sequence>MKLSEKISARGQSRPFYTFEFFPPRTNQGFENLVARISRLATLDPLAISVTWGAGGSTKDRSLELAGITQSHPYNLDTILHLTCTNMQEGLIDDVLKSVKDKGIENLLALRGDPPRGKEEWIPSDPRFTHAVDLVRYIRSVPEYSSHFCIGVAGYPDGHPDTSLDEEVEIANLKAKVDAGADFIITQLFYDVEQFIRWVKKVREAGITVPIIPGVMPIQTYATFARLTKLCGTTVPQDLEEALKPLKHDDRLVKDFGVEYAIDMIQKIHAAGDIQGFHFCTLNLEKSVQRVLEGLRWTGVSQGSPNKLIADLPAPLGESGLLITPTSAASTATSGLVSLTNKSKTEQGKGELNNAATWDDFPNGRFGDFKSPAFGNQDPWGGSGIARSDVNPDWGNPKSCEDLTRMFTNYLESQIATTPFSDGPLCPESVTILPQLKKLTERGWWTVGSQPAVDAVSSADPIFGWGPRSGWVFQKAFVEFFCDKKDADAIEKYIADNGKGWVHYFMANDKGDLRGNVPGEGRNAVTWGIFPGSEIAQSTIIERESFITWKEEAFSTWRGWASLYPPGSQERHVLETVANERWLVSIIHHDYREPDSLWTFVFDKELGF</sequence>
<dbReference type="NCBIfam" id="TIGR00677">
    <property type="entry name" value="fadh2_euk"/>
    <property type="match status" value="1"/>
</dbReference>
<dbReference type="SUPFAM" id="SSF51730">
    <property type="entry name" value="FAD-linked oxidoreductase"/>
    <property type="match status" value="1"/>
</dbReference>
<dbReference type="EMBL" id="QPFP01000047">
    <property type="protein sequence ID" value="TEB26608.1"/>
    <property type="molecule type" value="Genomic_DNA"/>
</dbReference>
<gene>
    <name evidence="10" type="ORF">FA13DRAFT_1635878</name>
</gene>
<evidence type="ECO:0000313" key="10">
    <source>
        <dbReference type="EMBL" id="TEB26608.1"/>
    </source>
</evidence>
<dbReference type="GO" id="GO:0035999">
    <property type="term" value="P:tetrahydrofolate interconversion"/>
    <property type="evidence" value="ECO:0007669"/>
    <property type="project" value="UniProtKB-UniPathway"/>
</dbReference>
<dbReference type="Pfam" id="PF02219">
    <property type="entry name" value="MTHFR"/>
    <property type="match status" value="1"/>
</dbReference>
<reference evidence="10 11" key="1">
    <citation type="journal article" date="2019" name="Nat. Ecol. Evol.">
        <title>Megaphylogeny resolves global patterns of mushroom evolution.</title>
        <authorList>
            <person name="Varga T."/>
            <person name="Krizsan K."/>
            <person name="Foldi C."/>
            <person name="Dima B."/>
            <person name="Sanchez-Garcia M."/>
            <person name="Sanchez-Ramirez S."/>
            <person name="Szollosi G.J."/>
            <person name="Szarkandi J.G."/>
            <person name="Papp V."/>
            <person name="Albert L."/>
            <person name="Andreopoulos W."/>
            <person name="Angelini C."/>
            <person name="Antonin V."/>
            <person name="Barry K.W."/>
            <person name="Bougher N.L."/>
            <person name="Buchanan P."/>
            <person name="Buyck B."/>
            <person name="Bense V."/>
            <person name="Catcheside P."/>
            <person name="Chovatia M."/>
            <person name="Cooper J."/>
            <person name="Damon W."/>
            <person name="Desjardin D."/>
            <person name="Finy P."/>
            <person name="Geml J."/>
            <person name="Haridas S."/>
            <person name="Hughes K."/>
            <person name="Justo A."/>
            <person name="Karasinski D."/>
            <person name="Kautmanova I."/>
            <person name="Kiss B."/>
            <person name="Kocsube S."/>
            <person name="Kotiranta H."/>
            <person name="LaButti K.M."/>
            <person name="Lechner B.E."/>
            <person name="Liimatainen K."/>
            <person name="Lipzen A."/>
            <person name="Lukacs Z."/>
            <person name="Mihaltcheva S."/>
            <person name="Morgado L.N."/>
            <person name="Niskanen T."/>
            <person name="Noordeloos M.E."/>
            <person name="Ohm R.A."/>
            <person name="Ortiz-Santana B."/>
            <person name="Ovrebo C."/>
            <person name="Racz N."/>
            <person name="Riley R."/>
            <person name="Savchenko A."/>
            <person name="Shiryaev A."/>
            <person name="Soop K."/>
            <person name="Spirin V."/>
            <person name="Szebenyi C."/>
            <person name="Tomsovsky M."/>
            <person name="Tulloss R.E."/>
            <person name="Uehling J."/>
            <person name="Grigoriev I.V."/>
            <person name="Vagvolgyi C."/>
            <person name="Papp T."/>
            <person name="Martin F.M."/>
            <person name="Miettinen O."/>
            <person name="Hibbett D.S."/>
            <person name="Nagy L.G."/>
        </authorList>
    </citation>
    <scope>NUCLEOTIDE SEQUENCE [LARGE SCALE GENOMIC DNA]</scope>
    <source>
        <strain evidence="10 11">FP101781</strain>
    </source>
</reference>
<dbReference type="OrthoDB" id="16284at2759"/>
<dbReference type="InterPro" id="IPR003171">
    <property type="entry name" value="Mehydrof_redctse-like"/>
</dbReference>
<accession>A0A4Y7SY97</accession>
<dbReference type="GO" id="GO:0009086">
    <property type="term" value="P:methionine biosynthetic process"/>
    <property type="evidence" value="ECO:0007669"/>
    <property type="project" value="TreeGrafter"/>
</dbReference>
<evidence type="ECO:0000313" key="11">
    <source>
        <dbReference type="Proteomes" id="UP000298030"/>
    </source>
</evidence>
<dbReference type="Proteomes" id="UP000298030">
    <property type="component" value="Unassembled WGS sequence"/>
</dbReference>
<keyword evidence="4" id="KW-0285">Flavoprotein</keyword>
<keyword evidence="5" id="KW-0274">FAD</keyword>
<dbReference type="AlphaFoldDB" id="A0A4Y7SY97"/>
<dbReference type="FunFam" id="3.20.20.220:FF:000002">
    <property type="entry name" value="Methylenetetrahydrofolate reductase"/>
    <property type="match status" value="1"/>
</dbReference>
<dbReference type="Gene3D" id="3.20.20.220">
    <property type="match status" value="1"/>
</dbReference>
<evidence type="ECO:0000256" key="6">
    <source>
        <dbReference type="ARBA" id="ARBA00022857"/>
    </source>
</evidence>
<dbReference type="GO" id="GO:0005829">
    <property type="term" value="C:cytosol"/>
    <property type="evidence" value="ECO:0007669"/>
    <property type="project" value="TreeGrafter"/>
</dbReference>
<comment type="similarity">
    <text evidence="3">Belongs to the methylenetetrahydrofolate reductase family.</text>
</comment>
<keyword evidence="7" id="KW-0560">Oxidoreductase</keyword>
<organism evidence="10 11">
    <name type="scientific">Coprinellus micaceus</name>
    <name type="common">Glistening ink-cap mushroom</name>
    <name type="synonym">Coprinus micaceus</name>
    <dbReference type="NCBI Taxonomy" id="71717"/>
    <lineage>
        <taxon>Eukaryota</taxon>
        <taxon>Fungi</taxon>
        <taxon>Dikarya</taxon>
        <taxon>Basidiomycota</taxon>
        <taxon>Agaricomycotina</taxon>
        <taxon>Agaricomycetes</taxon>
        <taxon>Agaricomycetidae</taxon>
        <taxon>Agaricales</taxon>
        <taxon>Agaricineae</taxon>
        <taxon>Psathyrellaceae</taxon>
        <taxon>Coprinellus</taxon>
    </lineage>
</organism>
<dbReference type="STRING" id="71717.A0A4Y7SY97"/>
<keyword evidence="11" id="KW-1185">Reference proteome</keyword>
<dbReference type="PANTHER" id="PTHR45754">
    <property type="entry name" value="METHYLENETETRAHYDROFOLATE REDUCTASE"/>
    <property type="match status" value="1"/>
</dbReference>